<evidence type="ECO:0000313" key="3">
    <source>
        <dbReference type="Proteomes" id="UP000784294"/>
    </source>
</evidence>
<name>A0A3S5BDR1_9PLAT</name>
<dbReference type="Proteomes" id="UP000784294">
    <property type="component" value="Unassembled WGS sequence"/>
</dbReference>
<evidence type="ECO:0000313" key="2">
    <source>
        <dbReference type="EMBL" id="VEL41630.1"/>
    </source>
</evidence>
<sequence length="148" mass="16298">MRIIEEVGSELTCFYSRLPIPYWATQIKPLSLPCPTMSLPLSTKVECDQTADWPPRHASAICNGCISTGSSTPTADRSSDHHQVVRRRAVEPPVSDDTDTTKQPNGPSSPEMSKLPEELNDVHMNGFCPSMTSLAWRNRLAGSDESIK</sequence>
<comment type="caution">
    <text evidence="2">The sequence shown here is derived from an EMBL/GenBank/DDBJ whole genome shotgun (WGS) entry which is preliminary data.</text>
</comment>
<accession>A0A3S5BDR1</accession>
<keyword evidence="3" id="KW-1185">Reference proteome</keyword>
<reference evidence="2" key="1">
    <citation type="submission" date="2018-11" db="EMBL/GenBank/DDBJ databases">
        <authorList>
            <consortium name="Pathogen Informatics"/>
        </authorList>
    </citation>
    <scope>NUCLEOTIDE SEQUENCE</scope>
</reference>
<feature type="region of interest" description="Disordered" evidence="1">
    <location>
        <begin position="69"/>
        <end position="124"/>
    </location>
</feature>
<evidence type="ECO:0000256" key="1">
    <source>
        <dbReference type="SAM" id="MobiDB-lite"/>
    </source>
</evidence>
<dbReference type="AlphaFoldDB" id="A0A3S5BDR1"/>
<organism evidence="2 3">
    <name type="scientific">Protopolystoma xenopodis</name>
    <dbReference type="NCBI Taxonomy" id="117903"/>
    <lineage>
        <taxon>Eukaryota</taxon>
        <taxon>Metazoa</taxon>
        <taxon>Spiralia</taxon>
        <taxon>Lophotrochozoa</taxon>
        <taxon>Platyhelminthes</taxon>
        <taxon>Monogenea</taxon>
        <taxon>Polyopisthocotylea</taxon>
        <taxon>Polystomatidea</taxon>
        <taxon>Polystomatidae</taxon>
        <taxon>Protopolystoma</taxon>
    </lineage>
</organism>
<gene>
    <name evidence="2" type="ORF">PXEA_LOCUS35070</name>
</gene>
<dbReference type="EMBL" id="CAAALY010270214">
    <property type="protein sequence ID" value="VEL41630.1"/>
    <property type="molecule type" value="Genomic_DNA"/>
</dbReference>
<proteinExistence type="predicted"/>
<protein>
    <submittedName>
        <fullName evidence="2">Uncharacterized protein</fullName>
    </submittedName>
</protein>
<feature type="compositionally biased region" description="Polar residues" evidence="1">
    <location>
        <begin position="101"/>
        <end position="111"/>
    </location>
</feature>